<keyword evidence="4" id="KW-1185">Reference proteome</keyword>
<feature type="transmembrane region" description="Helical" evidence="1">
    <location>
        <begin position="20"/>
        <end position="40"/>
    </location>
</feature>
<name>A0AAD6QUP1_9ROSI</name>
<dbReference type="AlphaFoldDB" id="A0AAD6QUP1"/>
<evidence type="ECO:0000313" key="2">
    <source>
        <dbReference type="EMBL" id="KAJ6995651.1"/>
    </source>
</evidence>
<keyword evidence="1" id="KW-0812">Transmembrane</keyword>
<reference evidence="3" key="1">
    <citation type="journal article" date="2023" name="Mol. Ecol. Resour.">
        <title>Chromosome-level genome assembly of a triploid poplar Populus alba 'Berolinensis'.</title>
        <authorList>
            <person name="Chen S."/>
            <person name="Yu Y."/>
            <person name="Wang X."/>
            <person name="Wang S."/>
            <person name="Zhang T."/>
            <person name="Zhou Y."/>
            <person name="He R."/>
            <person name="Meng N."/>
            <person name="Wang Y."/>
            <person name="Liu W."/>
            <person name="Liu Z."/>
            <person name="Liu J."/>
            <person name="Guo Q."/>
            <person name="Huang H."/>
            <person name="Sederoff R.R."/>
            <person name="Wang G."/>
            <person name="Qu G."/>
            <person name="Chen S."/>
        </authorList>
    </citation>
    <scope>NUCLEOTIDE SEQUENCE</scope>
    <source>
        <strain evidence="3">SC-2020</strain>
    </source>
</reference>
<keyword evidence="1" id="KW-1133">Transmembrane helix</keyword>
<dbReference type="EMBL" id="JAQIZT010000005">
    <property type="protein sequence ID" value="KAJ6995651.1"/>
    <property type="molecule type" value="Genomic_DNA"/>
</dbReference>
<dbReference type="Proteomes" id="UP001164929">
    <property type="component" value="Chromosome 5"/>
</dbReference>
<proteinExistence type="predicted"/>
<protein>
    <submittedName>
        <fullName evidence="3">Uncharacterized protein</fullName>
    </submittedName>
</protein>
<organism evidence="3 4">
    <name type="scientific">Populus alba x Populus x berolinensis</name>
    <dbReference type="NCBI Taxonomy" id="444605"/>
    <lineage>
        <taxon>Eukaryota</taxon>
        <taxon>Viridiplantae</taxon>
        <taxon>Streptophyta</taxon>
        <taxon>Embryophyta</taxon>
        <taxon>Tracheophyta</taxon>
        <taxon>Spermatophyta</taxon>
        <taxon>Magnoliopsida</taxon>
        <taxon>eudicotyledons</taxon>
        <taxon>Gunneridae</taxon>
        <taxon>Pentapetalae</taxon>
        <taxon>rosids</taxon>
        <taxon>fabids</taxon>
        <taxon>Malpighiales</taxon>
        <taxon>Salicaceae</taxon>
        <taxon>Saliceae</taxon>
        <taxon>Populus</taxon>
    </lineage>
</organism>
<evidence type="ECO:0000313" key="4">
    <source>
        <dbReference type="Proteomes" id="UP001164929"/>
    </source>
</evidence>
<evidence type="ECO:0000313" key="3">
    <source>
        <dbReference type="EMBL" id="KAJ6996909.1"/>
    </source>
</evidence>
<accession>A0AAD6QUP1</accession>
<sequence>MSGNGKRGDGYYGPLMTCDVLLIITCGGCFLQASQGFWLCV</sequence>
<comment type="caution">
    <text evidence="3">The sequence shown here is derived from an EMBL/GenBank/DDBJ whole genome shotgun (WGS) entry which is preliminary data.</text>
</comment>
<dbReference type="EMBL" id="JAQIZT010000005">
    <property type="protein sequence ID" value="KAJ6996909.1"/>
    <property type="molecule type" value="Genomic_DNA"/>
</dbReference>
<keyword evidence="1" id="KW-0472">Membrane</keyword>
<gene>
    <name evidence="2" type="ORF">NC653_012485</name>
    <name evidence="3" type="ORF">NC653_013484</name>
</gene>
<evidence type="ECO:0000256" key="1">
    <source>
        <dbReference type="SAM" id="Phobius"/>
    </source>
</evidence>